<feature type="region of interest" description="Disordered" evidence="16">
    <location>
        <begin position="464"/>
        <end position="486"/>
    </location>
</feature>
<evidence type="ECO:0000256" key="11">
    <source>
        <dbReference type="ARBA" id="ARBA00023163"/>
    </source>
</evidence>
<dbReference type="PROSITE" id="PS50869">
    <property type="entry name" value="BRICHOS"/>
    <property type="match status" value="1"/>
</dbReference>
<dbReference type="Pfam" id="PF08934">
    <property type="entry name" value="Rb_C"/>
    <property type="match status" value="1"/>
</dbReference>
<evidence type="ECO:0000256" key="3">
    <source>
        <dbReference type="ARBA" id="ARBA00009475"/>
    </source>
</evidence>
<keyword evidence="13" id="KW-0131">Cell cycle</keyword>
<proteinExistence type="inferred from homology"/>
<evidence type="ECO:0000256" key="16">
    <source>
        <dbReference type="SAM" id="MobiDB-lite"/>
    </source>
</evidence>
<keyword evidence="7" id="KW-0156">Chromatin regulator</keyword>
<dbReference type="AlphaFoldDB" id="A0A151MHI4"/>
<dbReference type="Pfam" id="PF01858">
    <property type="entry name" value="RB_A"/>
    <property type="match status" value="1"/>
</dbReference>
<dbReference type="GO" id="GO:0006357">
    <property type="term" value="P:regulation of transcription by RNA polymerase II"/>
    <property type="evidence" value="ECO:0007669"/>
    <property type="project" value="InterPro"/>
</dbReference>
<dbReference type="GO" id="GO:0031175">
    <property type="term" value="P:neuron projection development"/>
    <property type="evidence" value="ECO:0007669"/>
    <property type="project" value="TreeGrafter"/>
</dbReference>
<dbReference type="Gene3D" id="6.10.250.530">
    <property type="match status" value="1"/>
</dbReference>
<dbReference type="GO" id="GO:0006325">
    <property type="term" value="P:chromatin organization"/>
    <property type="evidence" value="ECO:0007669"/>
    <property type="project" value="UniProtKB-KW"/>
</dbReference>
<evidence type="ECO:0000256" key="5">
    <source>
        <dbReference type="ARBA" id="ARBA00022491"/>
    </source>
</evidence>
<evidence type="ECO:0000256" key="13">
    <source>
        <dbReference type="ARBA" id="ARBA00023306"/>
    </source>
</evidence>
<keyword evidence="11" id="KW-0804">Transcription</keyword>
<keyword evidence="4" id="KW-0963">Cytoplasm</keyword>
<dbReference type="Gene3D" id="1.10.472.10">
    <property type="entry name" value="Cyclin-like"/>
    <property type="match status" value="2"/>
</dbReference>
<dbReference type="CDD" id="cd20599">
    <property type="entry name" value="CYCLIN_RB"/>
    <property type="match status" value="1"/>
</dbReference>
<keyword evidence="9" id="KW-0238">DNA-binding</keyword>
<accession>A0A151MHI4</accession>
<dbReference type="Proteomes" id="UP000050525">
    <property type="component" value="Unassembled WGS sequence"/>
</dbReference>
<dbReference type="InterPro" id="IPR002720">
    <property type="entry name" value="RB_A"/>
</dbReference>
<evidence type="ECO:0000256" key="12">
    <source>
        <dbReference type="ARBA" id="ARBA00023242"/>
    </source>
</evidence>
<reference evidence="19 20" key="1">
    <citation type="journal article" date="2012" name="Genome Biol.">
        <title>Sequencing three crocodilian genomes to illuminate the evolution of archosaurs and amniotes.</title>
        <authorList>
            <person name="St John J.A."/>
            <person name="Braun E.L."/>
            <person name="Isberg S.R."/>
            <person name="Miles L.G."/>
            <person name="Chong A.Y."/>
            <person name="Gongora J."/>
            <person name="Dalzell P."/>
            <person name="Moran C."/>
            <person name="Bed'hom B."/>
            <person name="Abzhanov A."/>
            <person name="Burgess S.C."/>
            <person name="Cooksey A.M."/>
            <person name="Castoe T.A."/>
            <person name="Crawford N.G."/>
            <person name="Densmore L.D."/>
            <person name="Drew J.C."/>
            <person name="Edwards S.V."/>
            <person name="Faircloth B.C."/>
            <person name="Fujita M.K."/>
            <person name="Greenwold M.J."/>
            <person name="Hoffmann F.G."/>
            <person name="Howard J.M."/>
            <person name="Iguchi T."/>
            <person name="Janes D.E."/>
            <person name="Khan S.Y."/>
            <person name="Kohno S."/>
            <person name="de Koning A.J."/>
            <person name="Lance S.L."/>
            <person name="McCarthy F.M."/>
            <person name="McCormack J.E."/>
            <person name="Merchant M.E."/>
            <person name="Peterson D.G."/>
            <person name="Pollock D.D."/>
            <person name="Pourmand N."/>
            <person name="Raney B.J."/>
            <person name="Roessler K.A."/>
            <person name="Sanford J.R."/>
            <person name="Sawyer R.H."/>
            <person name="Schmidt C.J."/>
            <person name="Triplett E.W."/>
            <person name="Tuberville T.D."/>
            <person name="Venegas-Anaya M."/>
            <person name="Howard J.T."/>
            <person name="Jarvis E.D."/>
            <person name="Guillette L.J.Jr."/>
            <person name="Glenn T.C."/>
            <person name="Green R.E."/>
            <person name="Ray D.A."/>
        </authorList>
    </citation>
    <scope>NUCLEOTIDE SEQUENCE [LARGE SCALE GENOMIC DNA]</scope>
    <source>
        <strain evidence="19">KSC_2009_1</strain>
    </source>
</reference>
<evidence type="ECO:0000313" key="20">
    <source>
        <dbReference type="Proteomes" id="UP000050525"/>
    </source>
</evidence>
<evidence type="ECO:0000256" key="1">
    <source>
        <dbReference type="ARBA" id="ARBA00004123"/>
    </source>
</evidence>
<keyword evidence="10" id="KW-1015">Disulfide bond</keyword>
<dbReference type="Gene3D" id="6.10.140.1380">
    <property type="match status" value="1"/>
</dbReference>
<name>A0A151MHI4_ALLMI</name>
<dbReference type="SMART" id="SM01039">
    <property type="entry name" value="BRICHOS"/>
    <property type="match status" value="1"/>
</dbReference>
<feature type="region of interest" description="Disordered" evidence="16">
    <location>
        <begin position="1102"/>
        <end position="1151"/>
    </location>
</feature>
<evidence type="ECO:0000256" key="17">
    <source>
        <dbReference type="SAM" id="Phobius"/>
    </source>
</evidence>
<dbReference type="PANTHER" id="PTHR13742">
    <property type="entry name" value="RETINOBLASTOMA-ASSOCIATED PROTEIN RB -RELATED"/>
    <property type="match status" value="1"/>
</dbReference>
<dbReference type="GO" id="GO:0005737">
    <property type="term" value="C:cytoplasm"/>
    <property type="evidence" value="ECO:0007669"/>
    <property type="project" value="UniProtKB-SubCell"/>
</dbReference>
<evidence type="ECO:0000256" key="8">
    <source>
        <dbReference type="ARBA" id="ARBA00023015"/>
    </source>
</evidence>
<dbReference type="InterPro" id="IPR002719">
    <property type="entry name" value="RB_B"/>
</dbReference>
<dbReference type="STRING" id="8496.A0A151MHI4"/>
<evidence type="ECO:0000256" key="7">
    <source>
        <dbReference type="ARBA" id="ARBA00022853"/>
    </source>
</evidence>
<dbReference type="GO" id="GO:0048667">
    <property type="term" value="P:cell morphogenesis involved in neuron differentiation"/>
    <property type="evidence" value="ECO:0007669"/>
    <property type="project" value="TreeGrafter"/>
</dbReference>
<evidence type="ECO:0000256" key="10">
    <source>
        <dbReference type="ARBA" id="ARBA00023157"/>
    </source>
</evidence>
<dbReference type="GO" id="GO:0035189">
    <property type="term" value="C:Rb-E2F complex"/>
    <property type="evidence" value="ECO:0007669"/>
    <property type="project" value="TreeGrafter"/>
</dbReference>
<dbReference type="Gene3D" id="1.10.472.140">
    <property type="match status" value="1"/>
</dbReference>
<dbReference type="InterPro" id="IPR015030">
    <property type="entry name" value="RB_C"/>
</dbReference>
<dbReference type="GO" id="GO:2000134">
    <property type="term" value="P:negative regulation of G1/S transition of mitotic cell cycle"/>
    <property type="evidence" value="ECO:0007669"/>
    <property type="project" value="TreeGrafter"/>
</dbReference>
<dbReference type="EMBL" id="AKHW03006155">
    <property type="protein sequence ID" value="KYO23974.1"/>
    <property type="molecule type" value="Genomic_DNA"/>
</dbReference>
<keyword evidence="5" id="KW-0678">Repressor</keyword>
<comment type="caution">
    <text evidence="19">The sequence shown here is derived from an EMBL/GenBank/DDBJ whole genome shotgun (WGS) entry which is preliminary data.</text>
</comment>
<evidence type="ECO:0000256" key="2">
    <source>
        <dbReference type="ARBA" id="ARBA00004496"/>
    </source>
</evidence>
<evidence type="ECO:0000256" key="4">
    <source>
        <dbReference type="ARBA" id="ARBA00022490"/>
    </source>
</evidence>
<dbReference type="Pfam" id="PF04089">
    <property type="entry name" value="BRICHOS"/>
    <property type="match status" value="1"/>
</dbReference>
<gene>
    <name evidence="19" type="primary">ITM2B</name>
    <name evidence="19" type="ORF">Y1Q_0004575</name>
</gene>
<sequence>MVKVSFSSALAQKEAAKKEEENSQVLILPTAAKDPDDVVPVGQRRAWCWCMCFGLAFMLAGVILGGAYLYKYFAFQQGGVYFCGLQYIEDGLTLTEPDPEAPAARYHTIEENIQILEEEDVEFISVPVPEFADSDPADIVHDFHRRLTAYLDLSLDKCYVIPLNTSVVMPPKNFLELLINIKAGTYLPQSYLIHEQMIVTDRIENVDQLGFFIYRLCRGKETYKLQRKEIMKGIQKREASNCRKIRHFENRFAMETLICEQVEFGEADFVALCDILKVSDVIRTSAWKTYEKVSSVVGSLEAYIKKKKEIWGICIFIASVDLDEITFTFTELLKSIGLSACTFFQLLKQMDRNMDTISTNVDSTVSRLQKKYEVLLALYRKFERICGLIYVAQPNNQISDELNSMLVQKISWITFLLAKGKVLQMEDDLVISFQLLLCVLDYFIKLAPPALLKEPYKSAVNTVSINGSTRTPRRGQNRSTRTSKQTDTDTKVIEVLCKEHDCNLDEVKNVYFTSFIPFLNSVGIVASNGLPEVETLSRQYEEVYLKNKDIDARLFLDHDETLQPDHIDGCLQLERTPRKSNPDEEFNLILPQTPVRAAMNTIQQLMMILNSATDKPSETLISYFNNCTVNPEEGIRKRVEDLGHIFKEQFAKAVGQGCAEIGSQRYKLGVRLYYRVMESMLKSEEERLSVHNFSKLLNNNDFHTSLLACAVEVVMATYGRNASQSDGTSAETDLSFPWILNVFDLKAFDFYKVIESFIKAEPSLTREMIKHLERCEHRIMESLAWQSDSPLFDLIKQSKEREGQVDQPEPTCTLNLPLQHNHTAADLYLSPVRSPKKKGSTVHLNCTPPTDAQLAVTPQTQKPQKSTSLSLFYKKVYRLAYLRLNTLCFRLLSEHPELEHLIWTLFQHTLQNEYELMRDRHLDQIMMCSMYGICKVKNIDLRFKIIVSAYKELTNTSQETFKRVLIREGQYDSIIVFYNLVFMQKLKTNILQYASNRPPTLSPIPHIPRSPYKFSNSPLRVPAGNNIYISPLKSPYKVSEGLLSPTKMTPKSRILVSIGETFGTSEKFQKINQMVCSSDRQLKRSAEVSSAPKPLKRLRFDIEGQDEADGSKHLPGESKFQQKLAEMTSTRTRMQKQKLNDGTDTSASEEK</sequence>
<dbReference type="SMART" id="SM01367">
    <property type="entry name" value="DUF3452"/>
    <property type="match status" value="1"/>
</dbReference>
<keyword evidence="6" id="KW-0597">Phosphoprotein</keyword>
<dbReference type="SMART" id="SM00385">
    <property type="entry name" value="CYCLIN"/>
    <property type="match status" value="1"/>
</dbReference>
<keyword evidence="8" id="KW-0805">Transcription regulation</keyword>
<dbReference type="PANTHER" id="PTHR13742:SF36">
    <property type="entry name" value="RETINOBLASTOMA-ASSOCIATED PROTEIN"/>
    <property type="match status" value="1"/>
</dbReference>
<keyword evidence="17" id="KW-0472">Membrane</keyword>
<dbReference type="SUPFAM" id="SSF47954">
    <property type="entry name" value="Cyclin-like"/>
    <property type="match status" value="2"/>
</dbReference>
<feature type="compositionally biased region" description="Polar residues" evidence="16">
    <location>
        <begin position="1140"/>
        <end position="1151"/>
    </location>
</feature>
<evidence type="ECO:0000256" key="14">
    <source>
        <dbReference type="ARBA" id="ARBA00070939"/>
    </source>
</evidence>
<dbReference type="SMART" id="SM01368">
    <property type="entry name" value="RB_A"/>
    <property type="match status" value="1"/>
</dbReference>
<dbReference type="FunFam" id="1.10.472.10:FF:000039">
    <property type="entry name" value="RB transcriptional corepressor 1"/>
    <property type="match status" value="1"/>
</dbReference>
<evidence type="ECO:0000313" key="19">
    <source>
        <dbReference type="EMBL" id="KYO23974.1"/>
    </source>
</evidence>
<evidence type="ECO:0000256" key="6">
    <source>
        <dbReference type="ARBA" id="ARBA00022553"/>
    </source>
</evidence>
<dbReference type="Pfam" id="PF01857">
    <property type="entry name" value="RB_B"/>
    <property type="match status" value="1"/>
</dbReference>
<dbReference type="Pfam" id="PF11934">
    <property type="entry name" value="DUF3452"/>
    <property type="match status" value="1"/>
</dbReference>
<dbReference type="FunFam" id="1.10.472.10:FF:000033">
    <property type="entry name" value="retinoblastoma-associated protein isoform X1"/>
    <property type="match status" value="1"/>
</dbReference>
<dbReference type="InterPro" id="IPR007084">
    <property type="entry name" value="BRICHOS_dom"/>
</dbReference>
<comment type="subcellular location">
    <subcellularLocation>
        <location evidence="2">Cytoplasm</location>
    </subcellularLocation>
    <subcellularLocation>
        <location evidence="1">Nucleus</location>
    </subcellularLocation>
</comment>
<dbReference type="InterPro" id="IPR036915">
    <property type="entry name" value="Cyclin-like_sf"/>
</dbReference>
<dbReference type="InterPro" id="IPR013763">
    <property type="entry name" value="Cyclin-like_dom"/>
</dbReference>
<dbReference type="InterPro" id="IPR024599">
    <property type="entry name" value="RB_N"/>
</dbReference>
<comment type="similarity">
    <text evidence="3">Belongs to the retinoblastoma protein (RB) family.</text>
</comment>
<evidence type="ECO:0000256" key="9">
    <source>
        <dbReference type="ARBA" id="ARBA00023125"/>
    </source>
</evidence>
<evidence type="ECO:0000259" key="18">
    <source>
        <dbReference type="PROSITE" id="PS50869"/>
    </source>
</evidence>
<dbReference type="SMART" id="SM01369">
    <property type="entry name" value="Rb_C"/>
    <property type="match status" value="1"/>
</dbReference>
<feature type="domain" description="BRICHOS" evidence="18">
    <location>
        <begin position="131"/>
        <end position="225"/>
    </location>
</feature>
<evidence type="ECO:0000256" key="15">
    <source>
        <dbReference type="ARBA" id="ARBA00081114"/>
    </source>
</evidence>
<keyword evidence="17" id="KW-1133">Transmembrane helix</keyword>
<dbReference type="InterPro" id="IPR028309">
    <property type="entry name" value="RB_fam"/>
</dbReference>
<dbReference type="eggNOG" id="KOG1010">
    <property type="taxonomic scope" value="Eukaryota"/>
</dbReference>
<keyword evidence="20" id="KW-1185">Reference proteome</keyword>
<organism evidence="19 20">
    <name type="scientific">Alligator mississippiensis</name>
    <name type="common">American alligator</name>
    <dbReference type="NCBI Taxonomy" id="8496"/>
    <lineage>
        <taxon>Eukaryota</taxon>
        <taxon>Metazoa</taxon>
        <taxon>Chordata</taxon>
        <taxon>Craniata</taxon>
        <taxon>Vertebrata</taxon>
        <taxon>Euteleostomi</taxon>
        <taxon>Archelosauria</taxon>
        <taxon>Archosauria</taxon>
        <taxon>Crocodylia</taxon>
        <taxon>Alligatoridae</taxon>
        <taxon>Alligatorinae</taxon>
        <taxon>Alligator</taxon>
    </lineage>
</organism>
<feature type="transmembrane region" description="Helical" evidence="17">
    <location>
        <begin position="46"/>
        <end position="70"/>
    </location>
</feature>
<dbReference type="GO" id="GO:0000785">
    <property type="term" value="C:chromatin"/>
    <property type="evidence" value="ECO:0007669"/>
    <property type="project" value="TreeGrafter"/>
</dbReference>
<keyword evidence="17" id="KW-0812">Transmembrane</keyword>
<keyword evidence="12" id="KW-0539">Nucleus</keyword>
<protein>
    <recommendedName>
        <fullName evidence="14">Retinoblastoma-associated protein</fullName>
    </recommendedName>
    <alternativeName>
        <fullName evidence="15">pRb</fullName>
    </alternativeName>
</protein>
<dbReference type="GO" id="GO:0000977">
    <property type="term" value="F:RNA polymerase II transcription regulatory region sequence-specific DNA binding"/>
    <property type="evidence" value="ECO:0007669"/>
    <property type="project" value="TreeGrafter"/>
</dbReference>
<dbReference type="FunFam" id="1.10.472.140:FF:000002">
    <property type="entry name" value="RB transcriptional corepressor 1"/>
    <property type="match status" value="1"/>
</dbReference>